<dbReference type="RefSeq" id="WP_185298863.1">
    <property type="nucleotide sequence ID" value="NZ_CP045702.1"/>
</dbReference>
<proteinExistence type="predicted"/>
<dbReference type="Proteomes" id="UP000515307">
    <property type="component" value="Chromosome"/>
</dbReference>
<name>A0A7G7BJ14_9ACTN</name>
<dbReference type="KEGG" id="sfiy:F0344_12510"/>
<dbReference type="PROSITE" id="PS51688">
    <property type="entry name" value="ICA"/>
    <property type="match status" value="1"/>
</dbReference>
<dbReference type="Pfam" id="PF13884">
    <property type="entry name" value="Peptidase_S74"/>
    <property type="match status" value="1"/>
</dbReference>
<dbReference type="AlphaFoldDB" id="A0A7G7BJ14"/>
<evidence type="ECO:0000313" key="3">
    <source>
        <dbReference type="Proteomes" id="UP000515307"/>
    </source>
</evidence>
<evidence type="ECO:0000313" key="2">
    <source>
        <dbReference type="EMBL" id="QNE75329.1"/>
    </source>
</evidence>
<protein>
    <submittedName>
        <fullName evidence="2">Tail fiber domain-containing protein</fullName>
    </submittedName>
</protein>
<keyword evidence="3" id="KW-1185">Reference proteome</keyword>
<gene>
    <name evidence="2" type="ORF">F0344_12510</name>
</gene>
<organism evidence="2 3">
    <name type="scientific">Streptomyces finlayi</name>
    <dbReference type="NCBI Taxonomy" id="67296"/>
    <lineage>
        <taxon>Bacteria</taxon>
        <taxon>Bacillati</taxon>
        <taxon>Actinomycetota</taxon>
        <taxon>Actinomycetes</taxon>
        <taxon>Kitasatosporales</taxon>
        <taxon>Streptomycetaceae</taxon>
        <taxon>Streptomyces</taxon>
    </lineage>
</organism>
<dbReference type="InterPro" id="IPR030392">
    <property type="entry name" value="S74_ICA"/>
</dbReference>
<reference evidence="3" key="1">
    <citation type="submission" date="2019-10" db="EMBL/GenBank/DDBJ databases">
        <title>Antimicrobial potential of Antarctic Bacteria.</title>
        <authorList>
            <person name="Benaud N."/>
            <person name="Edwards R.J."/>
            <person name="Ferrari B.C."/>
        </authorList>
    </citation>
    <scope>NUCLEOTIDE SEQUENCE [LARGE SCALE GENOMIC DNA]</scope>
    <source>
        <strain evidence="3">NBSH44</strain>
    </source>
</reference>
<evidence type="ECO:0000259" key="1">
    <source>
        <dbReference type="PROSITE" id="PS51688"/>
    </source>
</evidence>
<feature type="domain" description="Peptidase S74" evidence="1">
    <location>
        <begin position="335"/>
        <end position="434"/>
    </location>
</feature>
<sequence>MTITSYPFDEQPVSEGQFSYLFRELQSTGVADQVGGSSFNTYGDSSGMQVKVAPGFALVRGHAVQSTGTETITIAAASTSARIDRVVLRLDPAANSIVLAVVQGAPGGGVPALTQTDTGVYEFPLAQVSVAVGAATISASAVTSERRFIGNTVGGWTSTTRPQSPRIGRLGLNTSTSTWEYWTGSAWSALAPTVTWASISGRPNEFTPGSHTHDWGDVINKPTAFNPSTHTHDWAQVTGRPATYPPNSHGHDWDEISGKPSTFAPASHSHTWASITSKPDTFAPSSHSHSGYLTSGSTIAWANGSKKPHANSASGSGTWYAVWVEGDGTFCRNTSSIKFKENVRDFDVHAEDVLALRPVVYDRKDQVKEDGSVKEGRKDEVGLIAEEVEAAGLSWLVNYLDGEVDGLRYDLLGVALLPVVQRQAAQLAAMETRLAALESKAA</sequence>
<accession>A0A7G7BJ14</accession>
<dbReference type="EMBL" id="CP045702">
    <property type="protein sequence ID" value="QNE75329.1"/>
    <property type="molecule type" value="Genomic_DNA"/>
</dbReference>